<dbReference type="CDD" id="cd06127">
    <property type="entry name" value="DEDDh"/>
    <property type="match status" value="1"/>
</dbReference>
<evidence type="ECO:0000256" key="2">
    <source>
        <dbReference type="ARBA" id="ARBA00022801"/>
    </source>
</evidence>
<keyword evidence="2" id="KW-0378">Hydrolase</keyword>
<sequence length="190" mass="21603">MYLFFDTETTGLPKRWNAPVTDVDNWPRLVQLAWVMCDDKGGIIEKRNDIIKPEGFTIPEESSRIHGITTAKAMSEGEDIESVLTLFSDRMDEAYALVAHNISFDECIVGAEFERNRMMTSLFLKPKYCTMKLSKAYCQLPGKQGFKSPKLSELHQILFGAGFDDAHNALADVEATVRCFWKLKELKVIQ</sequence>
<dbReference type="Proteomes" id="UP000031980">
    <property type="component" value="Unassembled WGS sequence"/>
</dbReference>
<dbReference type="GO" id="GO:0003676">
    <property type="term" value="F:nucleic acid binding"/>
    <property type="evidence" value="ECO:0007669"/>
    <property type="project" value="InterPro"/>
</dbReference>
<keyword evidence="1" id="KW-0540">Nuclease</keyword>
<dbReference type="InterPro" id="IPR013520">
    <property type="entry name" value="Ribonucl_H"/>
</dbReference>
<dbReference type="PANTHER" id="PTHR30231:SF4">
    <property type="entry name" value="PROTEIN NEN2"/>
    <property type="match status" value="1"/>
</dbReference>
<dbReference type="PANTHER" id="PTHR30231">
    <property type="entry name" value="DNA POLYMERASE III SUBUNIT EPSILON"/>
    <property type="match status" value="1"/>
</dbReference>
<dbReference type="EMBL" id="JPIT01000031">
    <property type="protein sequence ID" value="KIO43464.1"/>
    <property type="molecule type" value="Genomic_DNA"/>
</dbReference>
<gene>
    <name evidence="6" type="ORF">BA92_04040</name>
    <name evidence="5" type="ORF">IE90_10025</name>
</gene>
<dbReference type="EMBL" id="JPIU01000037">
    <property type="protein sequence ID" value="KIO45641.1"/>
    <property type="molecule type" value="Genomic_DNA"/>
</dbReference>
<evidence type="ECO:0000313" key="7">
    <source>
        <dbReference type="Proteomes" id="UP000031937"/>
    </source>
</evidence>
<evidence type="ECO:0000313" key="8">
    <source>
        <dbReference type="Proteomes" id="UP000031980"/>
    </source>
</evidence>
<keyword evidence="8" id="KW-1185">Reference proteome</keyword>
<dbReference type="Gene3D" id="3.30.420.10">
    <property type="entry name" value="Ribonuclease H-like superfamily/Ribonuclease H"/>
    <property type="match status" value="1"/>
</dbReference>
<dbReference type="RefSeq" id="WP_041503684.1">
    <property type="nucleotide sequence ID" value="NZ_JPIT01000031.1"/>
</dbReference>
<dbReference type="OrthoDB" id="9804290at2"/>
<evidence type="ECO:0000256" key="1">
    <source>
        <dbReference type="ARBA" id="ARBA00022722"/>
    </source>
</evidence>
<dbReference type="GO" id="GO:0008408">
    <property type="term" value="F:3'-5' exonuclease activity"/>
    <property type="evidence" value="ECO:0007669"/>
    <property type="project" value="TreeGrafter"/>
</dbReference>
<organism evidence="6 8">
    <name type="scientific">Sanguibacteroides justesenii</name>
    <dbReference type="NCBI Taxonomy" id="1547597"/>
    <lineage>
        <taxon>Bacteria</taxon>
        <taxon>Pseudomonadati</taxon>
        <taxon>Bacteroidota</taxon>
        <taxon>Bacteroidia</taxon>
        <taxon>Bacteroidales</taxon>
        <taxon>Porphyromonadaceae</taxon>
        <taxon>Sanguibacteroides</taxon>
    </lineage>
</organism>
<protein>
    <submittedName>
        <fullName evidence="6">Exonuclease</fullName>
    </submittedName>
</protein>
<name>A0A0C3RFQ7_9PORP</name>
<dbReference type="AlphaFoldDB" id="A0A0C3RFQ7"/>
<dbReference type="InterPro" id="IPR036397">
    <property type="entry name" value="RNaseH_sf"/>
</dbReference>
<dbReference type="GO" id="GO:0006259">
    <property type="term" value="P:DNA metabolic process"/>
    <property type="evidence" value="ECO:0007669"/>
    <property type="project" value="UniProtKB-ARBA"/>
</dbReference>
<keyword evidence="3 6" id="KW-0269">Exonuclease</keyword>
<reference evidence="6 8" key="1">
    <citation type="submission" date="2014-07" db="EMBL/GenBank/DDBJ databases">
        <title>Porphyromonadaceae bacterium OUH 308042 = ATCC BAA-2681 = DSM 28342 draft genome.</title>
        <authorList>
            <person name="Sydenham T.V."/>
            <person name="Hasman H."/>
            <person name="Justensen U.S."/>
        </authorList>
    </citation>
    <scope>NUCLEOTIDE SEQUENCE [LARGE SCALE GENOMIC DNA]</scope>
    <source>
        <strain evidence="6 8">OUH 308042</strain>
    </source>
</reference>
<evidence type="ECO:0000313" key="5">
    <source>
        <dbReference type="EMBL" id="KIO43464.1"/>
    </source>
</evidence>
<accession>A0A0C3RFQ7</accession>
<evidence type="ECO:0000259" key="4">
    <source>
        <dbReference type="SMART" id="SM00479"/>
    </source>
</evidence>
<evidence type="ECO:0000256" key="3">
    <source>
        <dbReference type="ARBA" id="ARBA00022839"/>
    </source>
</evidence>
<proteinExistence type="predicted"/>
<feature type="domain" description="Exonuclease" evidence="4">
    <location>
        <begin position="1"/>
        <end position="189"/>
    </location>
</feature>
<comment type="caution">
    <text evidence="6">The sequence shown here is derived from an EMBL/GenBank/DDBJ whole genome shotgun (WGS) entry which is preliminary data.</text>
</comment>
<dbReference type="Proteomes" id="UP000031937">
    <property type="component" value="Unassembled WGS sequence"/>
</dbReference>
<dbReference type="SUPFAM" id="SSF53098">
    <property type="entry name" value="Ribonuclease H-like"/>
    <property type="match status" value="1"/>
</dbReference>
<dbReference type="InterPro" id="IPR012337">
    <property type="entry name" value="RNaseH-like_sf"/>
</dbReference>
<evidence type="ECO:0000313" key="6">
    <source>
        <dbReference type="EMBL" id="KIO45641.1"/>
    </source>
</evidence>
<dbReference type="Pfam" id="PF00929">
    <property type="entry name" value="RNase_T"/>
    <property type="match status" value="1"/>
</dbReference>
<reference evidence="5 7" key="2">
    <citation type="submission" date="2014-07" db="EMBL/GenBank/DDBJ databases">
        <title>Porphyromonadaceae bacterium OUH 334697 = ATCC BAA-2682 = DSM 28341 draft genome.</title>
        <authorList>
            <person name="Sydenham T.V."/>
            <person name="Hasman H."/>
            <person name="Justesen U.S."/>
        </authorList>
    </citation>
    <scope>NUCLEOTIDE SEQUENCE [LARGE SCALE GENOMIC DNA]</scope>
    <source>
        <strain evidence="5 7">OUH 334697</strain>
    </source>
</reference>
<dbReference type="SMART" id="SM00479">
    <property type="entry name" value="EXOIII"/>
    <property type="match status" value="1"/>
</dbReference>